<feature type="compositionally biased region" description="Basic and acidic residues" evidence="7">
    <location>
        <begin position="328"/>
        <end position="347"/>
    </location>
</feature>
<keyword evidence="9" id="KW-1185">Reference proteome</keyword>
<dbReference type="PANTHER" id="PTHR10552:SF6">
    <property type="entry name" value="U2 SMALL NUCLEAR RIBONUCLEOPROTEIN A"/>
    <property type="match status" value="1"/>
</dbReference>
<evidence type="ECO:0000256" key="6">
    <source>
        <dbReference type="ARBA" id="ARBA00069881"/>
    </source>
</evidence>
<dbReference type="InterPro" id="IPR032675">
    <property type="entry name" value="LRR_dom_sf"/>
</dbReference>
<evidence type="ECO:0000313" key="9">
    <source>
        <dbReference type="Proteomes" id="UP000494206"/>
    </source>
</evidence>
<keyword evidence="2" id="KW-0433">Leucine-rich repeat</keyword>
<accession>A0A8S1EXF5</accession>
<sequence>MMAISDRDIVPEANRFPYCIVWTPIPCLTWFFPFIGHMGIATSKGVIRDFAGSFYVAEDDMGFGWPTRYLQLSPENVEGGADVFDRCIQEASETYKERMHNLICDNCHSHVALALNSMNYMEREDWNMVNLAILILTKGSYVRKIDILSQWLPFLIIISMVRLTAEFMADRPQFVNTLNMRELNLRGCKIPVIENMGVTRDQFDLIDFTDNDIRKLDNFPNFKRLSVLYLHNNRINYIAPDIGAKLPNLKTLVLTNNNICELGDIDPLANCEKLEYVTFIGNPITHKENYRLYIIYKLSTVRVIDFNRVRLSEREAAKMMFKGKSGKKARDAIQRSVHTDDVTEKENNATPGSNLTDDDKAKIKEAIKNAKSLAEVNYLQSILASGKVPEKGWNRQLMDQNDEQQQQEQNGNGFVEEMKT</sequence>
<dbReference type="AlphaFoldDB" id="A0A8S1EXF5"/>
<comment type="similarity">
    <text evidence="5">Belongs to the U2 small nuclear ribonucleoprotein A family.</text>
</comment>
<dbReference type="SUPFAM" id="SSF52058">
    <property type="entry name" value="L domain-like"/>
    <property type="match status" value="1"/>
</dbReference>
<dbReference type="GO" id="GO:0005686">
    <property type="term" value="C:U2 snRNP"/>
    <property type="evidence" value="ECO:0007669"/>
    <property type="project" value="TreeGrafter"/>
</dbReference>
<keyword evidence="3" id="KW-0677">Repeat</keyword>
<dbReference type="OrthoDB" id="433501at2759"/>
<dbReference type="PANTHER" id="PTHR10552">
    <property type="entry name" value="U2 SMALL NUCLEAR RIBONUCLEOPROTEIN A"/>
    <property type="match status" value="1"/>
</dbReference>
<evidence type="ECO:0000256" key="5">
    <source>
        <dbReference type="ARBA" id="ARBA00024196"/>
    </source>
</evidence>
<dbReference type="Gene3D" id="3.80.10.10">
    <property type="entry name" value="Ribonuclease Inhibitor"/>
    <property type="match status" value="1"/>
</dbReference>
<dbReference type="GO" id="GO:0030620">
    <property type="term" value="F:U2 snRNA binding"/>
    <property type="evidence" value="ECO:0007669"/>
    <property type="project" value="InterPro"/>
</dbReference>
<gene>
    <name evidence="8" type="ORF">CBOVIS_LOCUS7592</name>
</gene>
<evidence type="ECO:0000256" key="4">
    <source>
        <dbReference type="ARBA" id="ARBA00023242"/>
    </source>
</evidence>
<dbReference type="InterPro" id="IPR008496">
    <property type="entry name" value="TMEM222/RTE1"/>
</dbReference>
<feature type="compositionally biased region" description="Low complexity" evidence="7">
    <location>
        <begin position="403"/>
        <end position="413"/>
    </location>
</feature>
<evidence type="ECO:0000256" key="1">
    <source>
        <dbReference type="ARBA" id="ARBA00004123"/>
    </source>
</evidence>
<protein>
    <recommendedName>
        <fullName evidence="6">Probable U2 small nuclear ribonucleoprotein A'</fullName>
    </recommendedName>
</protein>
<comment type="subcellular location">
    <subcellularLocation>
        <location evidence="1">Nucleus</location>
    </subcellularLocation>
</comment>
<evidence type="ECO:0000256" key="3">
    <source>
        <dbReference type="ARBA" id="ARBA00022737"/>
    </source>
</evidence>
<evidence type="ECO:0000256" key="7">
    <source>
        <dbReference type="SAM" id="MobiDB-lite"/>
    </source>
</evidence>
<dbReference type="Proteomes" id="UP000494206">
    <property type="component" value="Unassembled WGS sequence"/>
</dbReference>
<reference evidence="8 9" key="1">
    <citation type="submission" date="2020-04" db="EMBL/GenBank/DDBJ databases">
        <authorList>
            <person name="Laetsch R D."/>
            <person name="Stevens L."/>
            <person name="Kumar S."/>
            <person name="Blaxter L. M."/>
        </authorList>
    </citation>
    <scope>NUCLEOTIDE SEQUENCE [LARGE SCALE GENOMIC DNA]</scope>
</reference>
<dbReference type="FunFam" id="3.80.10.10:FF:000026">
    <property type="entry name" value="U2 small nuclear ribonucleoprotein A"/>
    <property type="match status" value="1"/>
</dbReference>
<dbReference type="PROSITE" id="PS51450">
    <property type="entry name" value="LRR"/>
    <property type="match status" value="1"/>
</dbReference>
<comment type="caution">
    <text evidence="8">The sequence shown here is derived from an EMBL/GenBank/DDBJ whole genome shotgun (WGS) entry which is preliminary data.</text>
</comment>
<evidence type="ECO:0000256" key="2">
    <source>
        <dbReference type="ARBA" id="ARBA00022614"/>
    </source>
</evidence>
<name>A0A8S1EXF5_9PELO</name>
<proteinExistence type="inferred from homology"/>
<feature type="region of interest" description="Disordered" evidence="7">
    <location>
        <begin position="327"/>
        <end position="357"/>
    </location>
</feature>
<dbReference type="Pfam" id="PF14580">
    <property type="entry name" value="LRR_9"/>
    <property type="match status" value="1"/>
</dbReference>
<dbReference type="InterPro" id="IPR001611">
    <property type="entry name" value="Leu-rich_rpt"/>
</dbReference>
<dbReference type="EMBL" id="CADEPM010000004">
    <property type="protein sequence ID" value="CAB3405391.1"/>
    <property type="molecule type" value="Genomic_DNA"/>
</dbReference>
<dbReference type="InterPro" id="IPR044640">
    <property type="entry name" value="RU2A"/>
</dbReference>
<evidence type="ECO:0000313" key="8">
    <source>
        <dbReference type="EMBL" id="CAB3405391.1"/>
    </source>
</evidence>
<dbReference type="GO" id="GO:0000398">
    <property type="term" value="P:mRNA splicing, via spliceosome"/>
    <property type="evidence" value="ECO:0007669"/>
    <property type="project" value="InterPro"/>
</dbReference>
<organism evidence="8 9">
    <name type="scientific">Caenorhabditis bovis</name>
    <dbReference type="NCBI Taxonomy" id="2654633"/>
    <lineage>
        <taxon>Eukaryota</taxon>
        <taxon>Metazoa</taxon>
        <taxon>Ecdysozoa</taxon>
        <taxon>Nematoda</taxon>
        <taxon>Chromadorea</taxon>
        <taxon>Rhabditida</taxon>
        <taxon>Rhabditina</taxon>
        <taxon>Rhabditomorpha</taxon>
        <taxon>Rhabditoidea</taxon>
        <taxon>Rhabditidae</taxon>
        <taxon>Peloderinae</taxon>
        <taxon>Caenorhabditis</taxon>
    </lineage>
</organism>
<dbReference type="Pfam" id="PF05608">
    <property type="entry name" value="RTE1"/>
    <property type="match status" value="1"/>
</dbReference>
<keyword evidence="4" id="KW-0539">Nucleus</keyword>
<feature type="region of interest" description="Disordered" evidence="7">
    <location>
        <begin position="393"/>
        <end position="420"/>
    </location>
</feature>